<protein>
    <submittedName>
        <fullName evidence="1">Uncharacterized protein</fullName>
    </submittedName>
</protein>
<gene>
    <name evidence="1" type="ORF">C2857_001067</name>
</gene>
<dbReference type="PANTHER" id="PTHR38846">
    <property type="entry name" value="C3H1-TYPE DOMAIN-CONTAINING PROTEIN"/>
    <property type="match status" value="1"/>
</dbReference>
<accession>A0A7S9KNG4</accession>
<evidence type="ECO:0000313" key="2">
    <source>
        <dbReference type="Proteomes" id="UP000594364"/>
    </source>
</evidence>
<dbReference type="Proteomes" id="UP000594364">
    <property type="component" value="Chromosome 2"/>
</dbReference>
<dbReference type="EMBL" id="CP031386">
    <property type="protein sequence ID" value="QPG95525.1"/>
    <property type="molecule type" value="Genomic_DNA"/>
</dbReference>
<dbReference type="PANTHER" id="PTHR38846:SF1">
    <property type="entry name" value="C3H1-TYPE DOMAIN-CONTAINING PROTEIN"/>
    <property type="match status" value="1"/>
</dbReference>
<proteinExistence type="predicted"/>
<name>A0A7S9KNG4_EPIFF</name>
<dbReference type="AlphaFoldDB" id="A0A7S9KNG4"/>
<organism evidence="1 2">
    <name type="scientific">Epichloe festucae (strain Fl1)</name>
    <dbReference type="NCBI Taxonomy" id="877507"/>
    <lineage>
        <taxon>Eukaryota</taxon>
        <taxon>Fungi</taxon>
        <taxon>Dikarya</taxon>
        <taxon>Ascomycota</taxon>
        <taxon>Pezizomycotina</taxon>
        <taxon>Sordariomycetes</taxon>
        <taxon>Hypocreomycetidae</taxon>
        <taxon>Hypocreales</taxon>
        <taxon>Clavicipitaceae</taxon>
        <taxon>Epichloe</taxon>
    </lineage>
</organism>
<reference evidence="1 2" key="1">
    <citation type="journal article" date="2018" name="PLoS Genet.">
        <title>Repeat elements organise 3D genome structure and mediate transcription in the filamentous fungus Epichloe festucae.</title>
        <authorList>
            <person name="Winter D.J."/>
            <person name="Ganley A.R.D."/>
            <person name="Young C.A."/>
            <person name="Liachko I."/>
            <person name="Schardl C.L."/>
            <person name="Dupont P.Y."/>
            <person name="Berry D."/>
            <person name="Ram A."/>
            <person name="Scott B."/>
            <person name="Cox M.P."/>
        </authorList>
    </citation>
    <scope>NUCLEOTIDE SEQUENCE [LARGE SCALE GENOMIC DNA]</scope>
    <source>
        <strain evidence="1 2">Fl1</strain>
    </source>
</reference>
<sequence>MGKTRASDPIGKFFARYNQFDYDPHSEAWSEYHRMCAFFNWKKDCKKERAANTLFRDAIVAQFGCLYGVDENKLATLQRLCEKLEVFPVPQSVTSCKKAISKVHVNIMDFIDSERTGVPIRIFGSLSQLRRYTVDNDKIFPKRQARKSALLRYLLRRIL</sequence>
<keyword evidence="2" id="KW-1185">Reference proteome</keyword>
<evidence type="ECO:0000313" key="1">
    <source>
        <dbReference type="EMBL" id="QPG95525.1"/>
    </source>
</evidence>
<dbReference type="OrthoDB" id="6105938at2759"/>